<evidence type="ECO:0000313" key="13">
    <source>
        <dbReference type="Proteomes" id="UP000516305"/>
    </source>
</evidence>
<evidence type="ECO:0000256" key="1">
    <source>
        <dbReference type="ARBA" id="ARBA00004141"/>
    </source>
</evidence>
<protein>
    <submittedName>
        <fullName evidence="12">Cation transporter</fullName>
    </submittedName>
</protein>
<feature type="transmembrane region" description="Helical" evidence="9">
    <location>
        <begin position="75"/>
        <end position="97"/>
    </location>
</feature>
<evidence type="ECO:0000256" key="6">
    <source>
        <dbReference type="ARBA" id="ARBA00022989"/>
    </source>
</evidence>
<keyword evidence="6 9" id="KW-1133">Transmembrane helix</keyword>
<dbReference type="Pfam" id="PF16916">
    <property type="entry name" value="ZT_dimer"/>
    <property type="match status" value="1"/>
</dbReference>
<keyword evidence="7" id="KW-0406">Ion transport</keyword>
<gene>
    <name evidence="12" type="ORF">H4K34_01370</name>
</gene>
<keyword evidence="3" id="KW-0813">Transport</keyword>
<feature type="transmembrane region" description="Helical" evidence="9">
    <location>
        <begin position="145"/>
        <end position="168"/>
    </location>
</feature>
<keyword evidence="5" id="KW-0864">Zinc transport</keyword>
<evidence type="ECO:0000313" key="12">
    <source>
        <dbReference type="EMBL" id="QNR24522.1"/>
    </source>
</evidence>
<dbReference type="InterPro" id="IPR050681">
    <property type="entry name" value="CDF/SLC30A"/>
</dbReference>
<evidence type="ECO:0000256" key="3">
    <source>
        <dbReference type="ARBA" id="ARBA00022448"/>
    </source>
</evidence>
<feature type="transmembrane region" description="Helical" evidence="9">
    <location>
        <begin position="18"/>
        <end position="41"/>
    </location>
</feature>
<dbReference type="Gene3D" id="1.20.1510.10">
    <property type="entry name" value="Cation efflux protein transmembrane domain"/>
    <property type="match status" value="1"/>
</dbReference>
<feature type="transmembrane region" description="Helical" evidence="9">
    <location>
        <begin position="174"/>
        <end position="192"/>
    </location>
</feature>
<dbReference type="InterPro" id="IPR027470">
    <property type="entry name" value="Cation_efflux_CTD"/>
</dbReference>
<dbReference type="Pfam" id="PF01545">
    <property type="entry name" value="Cation_efflux"/>
    <property type="match status" value="1"/>
</dbReference>
<evidence type="ECO:0000256" key="4">
    <source>
        <dbReference type="ARBA" id="ARBA00022692"/>
    </source>
</evidence>
<dbReference type="SUPFAM" id="SSF161111">
    <property type="entry name" value="Cation efflux protein transmembrane domain-like"/>
    <property type="match status" value="1"/>
</dbReference>
<sequence>MAHDHHHHAPEGNLRMAFFLNLFFTIIEIIGGMAVNSVAIVSDAIHDLGDSLSLGTAWYLQRKSKQQADKQFSFGYARFSLLGALLNSVVLIIGSVFVLKEAVERLIHPEASDANGMLYLAILGIAVNGYAAWKMTSGKSLNEKVISWHLMEDVLGWAAVLIVAIVLQFKQIDYLDPALSLAITLYILYGVFKRLKETLFLFLQGVPAEFDLKKLESELLAVNGVEALHHTHIWSLEGEHHVFSSHVRLKGIQDLAQMEQVKLDLKKQLAAYHFNHITLELETEGQECSMK</sequence>
<dbReference type="GO" id="GO:0005385">
    <property type="term" value="F:zinc ion transmembrane transporter activity"/>
    <property type="evidence" value="ECO:0007669"/>
    <property type="project" value="TreeGrafter"/>
</dbReference>
<dbReference type="AlphaFoldDB" id="A0A7H0VFM4"/>
<dbReference type="RefSeq" id="WP_210759049.1">
    <property type="nucleotide sequence ID" value="NZ_CP060139.1"/>
</dbReference>
<dbReference type="GO" id="GO:0005886">
    <property type="term" value="C:plasma membrane"/>
    <property type="evidence" value="ECO:0007669"/>
    <property type="project" value="TreeGrafter"/>
</dbReference>
<dbReference type="InterPro" id="IPR002524">
    <property type="entry name" value="Cation_efflux"/>
</dbReference>
<evidence type="ECO:0000256" key="2">
    <source>
        <dbReference type="ARBA" id="ARBA00008873"/>
    </source>
</evidence>
<evidence type="ECO:0000256" key="5">
    <source>
        <dbReference type="ARBA" id="ARBA00022906"/>
    </source>
</evidence>
<dbReference type="PANTHER" id="PTHR11562:SF17">
    <property type="entry name" value="RE54080P-RELATED"/>
    <property type="match status" value="1"/>
</dbReference>
<comment type="similarity">
    <text evidence="2">Belongs to the cation diffusion facilitator (CDF) transporter (TC 2.A.4) family. SLC30A subfamily.</text>
</comment>
<keyword evidence="5" id="KW-0862">Zinc</keyword>
<dbReference type="InterPro" id="IPR027469">
    <property type="entry name" value="Cation_efflux_TMD_sf"/>
</dbReference>
<comment type="subcellular location">
    <subcellularLocation>
        <location evidence="1">Membrane</location>
        <topology evidence="1">Multi-pass membrane protein</topology>
    </subcellularLocation>
</comment>
<dbReference type="EMBL" id="CP060139">
    <property type="protein sequence ID" value="QNR24522.1"/>
    <property type="molecule type" value="Genomic_DNA"/>
</dbReference>
<keyword evidence="13" id="KW-1185">Reference proteome</keyword>
<proteinExistence type="inferred from homology"/>
<evidence type="ECO:0000259" key="11">
    <source>
        <dbReference type="Pfam" id="PF16916"/>
    </source>
</evidence>
<evidence type="ECO:0000256" key="9">
    <source>
        <dbReference type="SAM" id="Phobius"/>
    </source>
</evidence>
<dbReference type="Proteomes" id="UP000516305">
    <property type="component" value="Chromosome"/>
</dbReference>
<evidence type="ECO:0000256" key="7">
    <source>
        <dbReference type="ARBA" id="ARBA00023065"/>
    </source>
</evidence>
<feature type="transmembrane region" description="Helical" evidence="9">
    <location>
        <begin position="117"/>
        <end position="133"/>
    </location>
</feature>
<accession>A0A7H0VFM4</accession>
<dbReference type="InterPro" id="IPR058533">
    <property type="entry name" value="Cation_efflux_TM"/>
</dbReference>
<feature type="domain" description="Cation efflux protein transmembrane" evidence="10">
    <location>
        <begin position="16"/>
        <end position="201"/>
    </location>
</feature>
<dbReference type="NCBIfam" id="TIGR01297">
    <property type="entry name" value="CDF"/>
    <property type="match status" value="1"/>
</dbReference>
<evidence type="ECO:0000256" key="8">
    <source>
        <dbReference type="ARBA" id="ARBA00023136"/>
    </source>
</evidence>
<organism evidence="12 13">
    <name type="scientific">Croceimicrobium hydrocarbonivorans</name>
    <dbReference type="NCBI Taxonomy" id="2761580"/>
    <lineage>
        <taxon>Bacteria</taxon>
        <taxon>Pseudomonadati</taxon>
        <taxon>Bacteroidota</taxon>
        <taxon>Flavobacteriia</taxon>
        <taxon>Flavobacteriales</taxon>
        <taxon>Owenweeksiaceae</taxon>
        <taxon>Croceimicrobium</taxon>
    </lineage>
</organism>
<keyword evidence="4 9" id="KW-0812">Transmembrane</keyword>
<reference evidence="12 13" key="1">
    <citation type="submission" date="2020-08" db="EMBL/GenBank/DDBJ databases">
        <title>Croceimicrobium hydrocarbonivorans gen. nov., sp. nov., a novel marine bacterium isolated from a bacterial consortium that degrades polyethylene terephthalate.</title>
        <authorList>
            <person name="Liu R."/>
        </authorList>
    </citation>
    <scope>NUCLEOTIDE SEQUENCE [LARGE SCALE GENOMIC DNA]</scope>
    <source>
        <strain evidence="12 13">A20-9</strain>
    </source>
</reference>
<dbReference type="KEGG" id="chyd:H4K34_01370"/>
<name>A0A7H0VFM4_9FLAO</name>
<keyword evidence="8 9" id="KW-0472">Membrane</keyword>
<evidence type="ECO:0000259" key="10">
    <source>
        <dbReference type="Pfam" id="PF01545"/>
    </source>
</evidence>
<feature type="domain" description="Cation efflux protein cytoplasmic" evidence="11">
    <location>
        <begin position="208"/>
        <end position="282"/>
    </location>
</feature>
<dbReference type="PANTHER" id="PTHR11562">
    <property type="entry name" value="CATION EFFLUX PROTEIN/ ZINC TRANSPORTER"/>
    <property type="match status" value="1"/>
</dbReference>